<evidence type="ECO:0000313" key="3">
    <source>
        <dbReference type="Proteomes" id="UP001501747"/>
    </source>
</evidence>
<sequence length="102" mass="10466">MTLTTVLVLAVGTYAIRIGGVLLRERYSVPDRVRRMFALSAIALLAALYATNGLVDGEGFAGWARALGVGAGALLAVARLPFVVVVIGAALTTAGLRVLAIA</sequence>
<proteinExistence type="predicted"/>
<evidence type="ECO:0008006" key="4">
    <source>
        <dbReference type="Google" id="ProtNLM"/>
    </source>
</evidence>
<evidence type="ECO:0000256" key="1">
    <source>
        <dbReference type="SAM" id="Phobius"/>
    </source>
</evidence>
<dbReference type="Proteomes" id="UP001501747">
    <property type="component" value="Unassembled WGS sequence"/>
</dbReference>
<dbReference type="Pfam" id="PF05437">
    <property type="entry name" value="AzlD"/>
    <property type="match status" value="1"/>
</dbReference>
<dbReference type="EMBL" id="BAABAL010000020">
    <property type="protein sequence ID" value="GAA4031925.1"/>
    <property type="molecule type" value="Genomic_DNA"/>
</dbReference>
<reference evidence="3" key="1">
    <citation type="journal article" date="2019" name="Int. J. Syst. Evol. Microbiol.">
        <title>The Global Catalogue of Microorganisms (GCM) 10K type strain sequencing project: providing services to taxonomists for standard genome sequencing and annotation.</title>
        <authorList>
            <consortium name="The Broad Institute Genomics Platform"/>
            <consortium name="The Broad Institute Genome Sequencing Center for Infectious Disease"/>
            <person name="Wu L."/>
            <person name="Ma J."/>
        </authorList>
    </citation>
    <scope>NUCLEOTIDE SEQUENCE [LARGE SCALE GENOMIC DNA]</scope>
    <source>
        <strain evidence="3">JCM 17342</strain>
    </source>
</reference>
<protein>
    <recommendedName>
        <fullName evidence="4">Branched-subunit amino acid transport protein AzlD</fullName>
    </recommendedName>
</protein>
<keyword evidence="1" id="KW-0472">Membrane</keyword>
<dbReference type="RefSeq" id="WP_344883935.1">
    <property type="nucleotide sequence ID" value="NZ_BAABAL010000020.1"/>
</dbReference>
<dbReference type="InterPro" id="IPR008407">
    <property type="entry name" value="Brnchd-chn_aa_trnsp_AzlD"/>
</dbReference>
<keyword evidence="3" id="KW-1185">Reference proteome</keyword>
<organism evidence="2 3">
    <name type="scientific">Allokutzneria multivorans</name>
    <dbReference type="NCBI Taxonomy" id="1142134"/>
    <lineage>
        <taxon>Bacteria</taxon>
        <taxon>Bacillati</taxon>
        <taxon>Actinomycetota</taxon>
        <taxon>Actinomycetes</taxon>
        <taxon>Pseudonocardiales</taxon>
        <taxon>Pseudonocardiaceae</taxon>
        <taxon>Allokutzneria</taxon>
    </lineage>
</organism>
<gene>
    <name evidence="2" type="ORF">GCM10022247_66230</name>
</gene>
<feature type="transmembrane region" description="Helical" evidence="1">
    <location>
        <begin position="6"/>
        <end position="24"/>
    </location>
</feature>
<comment type="caution">
    <text evidence="2">The sequence shown here is derived from an EMBL/GenBank/DDBJ whole genome shotgun (WGS) entry which is preliminary data.</text>
</comment>
<evidence type="ECO:0000313" key="2">
    <source>
        <dbReference type="EMBL" id="GAA4031925.1"/>
    </source>
</evidence>
<name>A0ABP7TVN6_9PSEU</name>
<keyword evidence="1" id="KW-1133">Transmembrane helix</keyword>
<accession>A0ABP7TVN6</accession>
<keyword evidence="1" id="KW-0812">Transmembrane</keyword>
<feature type="transmembrane region" description="Helical" evidence="1">
    <location>
        <begin position="67"/>
        <end position="91"/>
    </location>
</feature>
<feature type="transmembrane region" description="Helical" evidence="1">
    <location>
        <begin position="36"/>
        <end position="55"/>
    </location>
</feature>